<dbReference type="CDD" id="cd07067">
    <property type="entry name" value="HP_PGM_like"/>
    <property type="match status" value="1"/>
</dbReference>
<comment type="caution">
    <text evidence="1">The sequence shown here is derived from an EMBL/GenBank/DDBJ whole genome shotgun (WGS) entry which is preliminary data.</text>
</comment>
<dbReference type="OrthoDB" id="496981at2759"/>
<protein>
    <submittedName>
        <fullName evidence="1">Uncharacterized protein</fullName>
    </submittedName>
</protein>
<dbReference type="Proteomes" id="UP000701801">
    <property type="component" value="Unassembled WGS sequence"/>
</dbReference>
<keyword evidence="2" id="KW-1185">Reference proteome</keyword>
<dbReference type="EMBL" id="CAJVRM010000057">
    <property type="protein sequence ID" value="CAG8972931.1"/>
    <property type="molecule type" value="Genomic_DNA"/>
</dbReference>
<gene>
    <name evidence="1" type="ORF">HYALB_00001351</name>
</gene>
<dbReference type="SUPFAM" id="SSF53254">
    <property type="entry name" value="Phosphoglycerate mutase-like"/>
    <property type="match status" value="1"/>
</dbReference>
<dbReference type="AlphaFoldDB" id="A0A9N9Q478"/>
<dbReference type="Gene3D" id="3.40.50.1240">
    <property type="entry name" value="Phosphoglycerate mutase-like"/>
    <property type="match status" value="1"/>
</dbReference>
<sequence length="369" mass="41870">MFVSSTKTAEKWRLRSTTKRDKNTRGYYPGTTILFFLAKNNDTTIPATLQFILKQVNAETIVDDVKADGKVKEKEKNLYTGEEAILYFQENVLKSAVEEAVEGSPPKVTRNVVPMWVLDDDEFCFLRKEAEKTALIFFKDLKKDTGAVGLYIPPTPPRVLIPALPAGEEPKALHNVLHHTNKSLVATLHDPALTPTGLLQCLHASHKFPYLHHIDYIFASPMRRTLQTALATFMPILSLEKKIVAWREIREFGNGRPNTGHKLKELKEVYDSKRVDLRLVPEGWEYNSENDGITCPCCRNSRPERVRPALQILRRVVLEGGEWKGMPFRKATRDVHIAFVTHGAFLASLLRQTSKWIIASLLSSLRKAV</sequence>
<organism evidence="1 2">
    <name type="scientific">Hymenoscyphus albidus</name>
    <dbReference type="NCBI Taxonomy" id="595503"/>
    <lineage>
        <taxon>Eukaryota</taxon>
        <taxon>Fungi</taxon>
        <taxon>Dikarya</taxon>
        <taxon>Ascomycota</taxon>
        <taxon>Pezizomycotina</taxon>
        <taxon>Leotiomycetes</taxon>
        <taxon>Helotiales</taxon>
        <taxon>Helotiaceae</taxon>
        <taxon>Hymenoscyphus</taxon>
    </lineage>
</organism>
<dbReference type="Pfam" id="PF00300">
    <property type="entry name" value="His_Phos_1"/>
    <property type="match status" value="1"/>
</dbReference>
<dbReference type="InterPro" id="IPR029033">
    <property type="entry name" value="His_PPase_superfam"/>
</dbReference>
<evidence type="ECO:0000313" key="2">
    <source>
        <dbReference type="Proteomes" id="UP000701801"/>
    </source>
</evidence>
<proteinExistence type="predicted"/>
<accession>A0A9N9Q478</accession>
<reference evidence="1" key="1">
    <citation type="submission" date="2021-07" db="EMBL/GenBank/DDBJ databases">
        <authorList>
            <person name="Durling M."/>
        </authorList>
    </citation>
    <scope>NUCLEOTIDE SEQUENCE</scope>
</reference>
<name>A0A9N9Q478_9HELO</name>
<dbReference type="InterPro" id="IPR013078">
    <property type="entry name" value="His_Pase_superF_clade-1"/>
</dbReference>
<evidence type="ECO:0000313" key="1">
    <source>
        <dbReference type="EMBL" id="CAG8972931.1"/>
    </source>
</evidence>